<evidence type="ECO:0000256" key="10">
    <source>
        <dbReference type="HAMAP-Rule" id="MF_01382"/>
    </source>
</evidence>
<dbReference type="AlphaFoldDB" id="A0A3G2QYZ4"/>
<dbReference type="CDD" id="cd17928">
    <property type="entry name" value="DEXDc_SecA"/>
    <property type="match status" value="1"/>
</dbReference>
<dbReference type="SMART" id="SM00957">
    <property type="entry name" value="SecA_DEAD"/>
    <property type="match status" value="1"/>
</dbReference>
<dbReference type="InterPro" id="IPR014001">
    <property type="entry name" value="Helicase_ATP-bd"/>
</dbReference>
<dbReference type="SUPFAM" id="SSF81886">
    <property type="entry name" value="Helical scaffold and wing domains of SecA"/>
    <property type="match status" value="1"/>
</dbReference>
<dbReference type="PROSITE" id="PS51196">
    <property type="entry name" value="SECA_MOTOR_DEAD"/>
    <property type="match status" value="1"/>
</dbReference>
<keyword evidence="9 10" id="KW-0472">Membrane</keyword>
<dbReference type="Pfam" id="PF21090">
    <property type="entry name" value="P-loop_SecA"/>
    <property type="match status" value="1"/>
</dbReference>
<dbReference type="HAMAP" id="MF_01382">
    <property type="entry name" value="SecA"/>
    <property type="match status" value="1"/>
</dbReference>
<dbReference type="SUPFAM" id="SSF81767">
    <property type="entry name" value="Pre-protein crosslinking domain of SecA"/>
    <property type="match status" value="1"/>
</dbReference>
<reference evidence="14" key="1">
    <citation type="submission" date="2018-08" db="EMBL/GenBank/DDBJ databases">
        <title>Comparative Plastid Genomics of Synurophyceae: Evolutionary Evidence of Lateral Gene Transfer and Inverted Repeat Dynamics.</title>
        <authorList>
            <person name="Kim J.I."/>
            <person name="Shin H."/>
            <person name="Skaloud P."/>
            <person name="Jung J."/>
            <person name="Yoon H.S."/>
            <person name="Archibald J.M."/>
            <person name="Shin W."/>
        </authorList>
    </citation>
    <scope>NUCLEOTIDE SEQUENCE</scope>
    <source>
        <strain evidence="14">FBCC200022</strain>
    </source>
</reference>
<feature type="domain" description="SecA family profile" evidence="13">
    <location>
        <begin position="1"/>
        <end position="630"/>
    </location>
</feature>
<dbReference type="InterPro" id="IPR036670">
    <property type="entry name" value="SecA_X-link_sf"/>
</dbReference>
<evidence type="ECO:0000256" key="6">
    <source>
        <dbReference type="ARBA" id="ARBA00022927"/>
    </source>
</evidence>
<organism evidence="14">
    <name type="scientific">Synura sphagnicola</name>
    <dbReference type="NCBI Taxonomy" id="52556"/>
    <lineage>
        <taxon>Eukaryota</taxon>
        <taxon>Sar</taxon>
        <taxon>Stramenopiles</taxon>
        <taxon>Ochrophyta</taxon>
        <taxon>Synurophyceae</taxon>
        <taxon>Synurales</taxon>
        <taxon>Mallomonadaceae</taxon>
        <taxon>Synura</taxon>
    </lineage>
</organism>
<dbReference type="InterPro" id="IPR027417">
    <property type="entry name" value="P-loop_NTPase"/>
</dbReference>
<feature type="domain" description="Helicase ATP-binding" evidence="12">
    <location>
        <begin position="68"/>
        <end position="225"/>
    </location>
</feature>
<evidence type="ECO:0000259" key="12">
    <source>
        <dbReference type="PROSITE" id="PS51192"/>
    </source>
</evidence>
<dbReference type="GO" id="GO:0005524">
    <property type="term" value="F:ATP binding"/>
    <property type="evidence" value="ECO:0007669"/>
    <property type="project" value="UniProtKB-UniRule"/>
</dbReference>
<evidence type="ECO:0000259" key="13">
    <source>
        <dbReference type="PROSITE" id="PS51196"/>
    </source>
</evidence>
<evidence type="ECO:0000256" key="8">
    <source>
        <dbReference type="ARBA" id="ARBA00023010"/>
    </source>
</evidence>
<sequence length="829" mass="96742">MKKFLSEIKTAFNRVTLKSEEELAIEIEKIKKRLSKTSLETILPEWFGIVQEVSSRKIGFKHFDSQLKAGFFLHQGKIVEMKTGEGKTLASTLPVSLNALMKKGVHVVTVNDYLAERDQKWMGKIYEGLGLTVGLVKKQVHLIKEKSYFSDITYVTNSELVFDYLRDSSAYKFSKIVQRSFHYCVIDEIDSILIDEARTPLILSSPQDKLILTKLAMAKNIAKSLKREVDFEIDEKRKEIQLTETGYRKTAEKLAQKTLYEEGEPWILDILNALKAEYLFKKNKNYIVLNNQVQIIDEFTGRIMSDRRWSMGIHEAIESKEKVEIGGRSKTRSSITYQNFFPLYPKLAGMTGTGKTAEREFQEIYNLDVVVIETSKPMIRKDLPDLVYQSELAKWKAVLKKTEDCFQKGQPVLIGTSSVEKSEFLSDLFTISKIPHQVLNAKPENVQRESEIIAQAGKPSGVTIATNMAGRGTDIILGGNPLFEVKQKMYETLLENKESTSLKEMILTEYKKLEKLDQLEEDIRNLPYSLDVCSPSFQSCYQELYQEILTQWKKDNSIVKSLGGLFVIGTERQENRRIDNQLRGRSGRQGDPGFSQFFISLEDDLVKVFGGESLQKWVNYLVQDKDVPLESTFLTKNLENAQEKVESYNYDLRKNIFQYDEILNLQRKQLFKVRKDLLSQKLNEDFFLRYLESFFDEEMQPYWKRKTTQDSYELEKWFPNYSDLNNHQKPQTQNSEIWIWYDLRLAETDCYQFGFLKHNKLIQLLTIMDCSWTDHIERMNSIRDTISWRAYGQQNPLTEYNRDSFKSFKLMFDEIRLCMIYFLFNNPIN</sequence>
<proteinExistence type="inferred from homology"/>
<dbReference type="InterPro" id="IPR011130">
    <property type="entry name" value="SecA_preprotein_X-link_dom"/>
</dbReference>
<dbReference type="InterPro" id="IPR011116">
    <property type="entry name" value="SecA_Wing/Scaffold"/>
</dbReference>
<dbReference type="GO" id="GO:0065002">
    <property type="term" value="P:intracellular protein transmembrane transport"/>
    <property type="evidence" value="ECO:0007669"/>
    <property type="project" value="UniProtKB-UniRule"/>
</dbReference>
<evidence type="ECO:0000256" key="1">
    <source>
        <dbReference type="ARBA" id="ARBA00004170"/>
    </source>
</evidence>
<dbReference type="CDD" id="cd18803">
    <property type="entry name" value="SF2_C_secA"/>
    <property type="match status" value="1"/>
</dbReference>
<dbReference type="PROSITE" id="PS01312">
    <property type="entry name" value="SECA"/>
    <property type="match status" value="1"/>
</dbReference>
<dbReference type="PRINTS" id="PR00906">
    <property type="entry name" value="SECA"/>
</dbReference>
<dbReference type="Gene3D" id="3.40.50.300">
    <property type="entry name" value="P-loop containing nucleotide triphosphate hydrolases"/>
    <property type="match status" value="2"/>
</dbReference>
<dbReference type="EC" id="7.4.2.8" evidence="10"/>
<dbReference type="EMBL" id="MH795129">
    <property type="protein sequence ID" value="AYO28314.1"/>
    <property type="molecule type" value="Genomic_DNA"/>
</dbReference>
<evidence type="ECO:0000256" key="3">
    <source>
        <dbReference type="ARBA" id="ARBA00022448"/>
    </source>
</evidence>
<dbReference type="Pfam" id="PF07517">
    <property type="entry name" value="SecA_DEAD"/>
    <property type="match status" value="1"/>
</dbReference>
<dbReference type="Gene3D" id="3.90.1440.10">
    <property type="entry name" value="SecA, preprotein cross-linking domain"/>
    <property type="match status" value="1"/>
</dbReference>
<dbReference type="GO" id="GO:0005737">
    <property type="term" value="C:cytoplasm"/>
    <property type="evidence" value="ECO:0007669"/>
    <property type="project" value="UniProtKB-SubCell"/>
</dbReference>
<comment type="similarity">
    <text evidence="2 10 11">Belongs to the SecA family.</text>
</comment>
<keyword evidence="8 10" id="KW-0811">Translocation</keyword>
<dbReference type="SMART" id="SM00958">
    <property type="entry name" value="SecA_PP_bind"/>
    <property type="match status" value="1"/>
</dbReference>
<dbReference type="GO" id="GO:0017038">
    <property type="term" value="P:protein import"/>
    <property type="evidence" value="ECO:0007669"/>
    <property type="project" value="InterPro"/>
</dbReference>
<name>A0A3G2QYZ4_9STRA</name>
<dbReference type="EMBL" id="MH795129">
    <property type="protein sequence ID" value="AYO28304.1"/>
    <property type="molecule type" value="Genomic_DNA"/>
</dbReference>
<keyword evidence="5 10" id="KW-0067">ATP-binding</keyword>
<feature type="binding site" evidence="10">
    <location>
        <position position="66"/>
    </location>
    <ligand>
        <name>ATP</name>
        <dbReference type="ChEBI" id="CHEBI:30616"/>
    </ligand>
</feature>
<keyword evidence="10" id="KW-1003">Cell membrane</keyword>
<accession>A0A3G2QYZ4</accession>
<dbReference type="NCBIfam" id="NF009538">
    <property type="entry name" value="PRK12904.1"/>
    <property type="match status" value="1"/>
</dbReference>
<comment type="subunit">
    <text evidence="10">Monomer and homodimer. Part of the essential Sec protein translocation apparatus which comprises SecA, SecYEG and auxiliary proteins SecDF. Other proteins may also be involved.</text>
</comment>
<keyword evidence="4 10" id="KW-0547">Nucleotide-binding</keyword>
<evidence type="ECO:0000256" key="7">
    <source>
        <dbReference type="ARBA" id="ARBA00022967"/>
    </source>
</evidence>
<keyword evidence="3 10" id="KW-0813">Transport</keyword>
<keyword evidence="14" id="KW-0934">Plastid</keyword>
<feature type="binding site" evidence="10">
    <location>
        <begin position="84"/>
        <end position="88"/>
    </location>
    <ligand>
        <name>ATP</name>
        <dbReference type="ChEBI" id="CHEBI:30616"/>
    </ligand>
</feature>
<evidence type="ECO:0000313" key="14">
    <source>
        <dbReference type="EMBL" id="AYO28304.1"/>
    </source>
</evidence>
<dbReference type="GO" id="GO:0008564">
    <property type="term" value="F:protein-exporting ATPase activity"/>
    <property type="evidence" value="ECO:0007669"/>
    <property type="project" value="UniProtKB-EC"/>
</dbReference>
<comment type="function">
    <text evidence="10">Part of the Sec protein translocase complex. Interacts with the SecYEG preprotein conducting channel. Has a central role in coupling the hydrolysis of ATP to the transfer of proteins into and across the cell membrane, serving as an ATP-driven molecular motor driving the stepwise translocation of polypeptide chains across the membrane.</text>
</comment>
<evidence type="ECO:0000256" key="11">
    <source>
        <dbReference type="RuleBase" id="RU003874"/>
    </source>
</evidence>
<dbReference type="Pfam" id="PF01043">
    <property type="entry name" value="SecA_PP_bind"/>
    <property type="match status" value="1"/>
</dbReference>
<dbReference type="PANTHER" id="PTHR30612">
    <property type="entry name" value="SECA INNER MEMBRANE COMPONENT OF SEC PROTEIN SECRETION SYSTEM"/>
    <property type="match status" value="1"/>
</dbReference>
<dbReference type="InterPro" id="IPR020937">
    <property type="entry name" value="SecA_CS"/>
</dbReference>
<dbReference type="Gene3D" id="1.10.3060.10">
    <property type="entry name" value="Helical scaffold and wing domains of SecA"/>
    <property type="match status" value="1"/>
</dbReference>
<dbReference type="Pfam" id="PF07516">
    <property type="entry name" value="SecA_SW"/>
    <property type="match status" value="1"/>
</dbReference>
<dbReference type="InterPro" id="IPR014018">
    <property type="entry name" value="SecA_motor_DEAD"/>
</dbReference>
<keyword evidence="7 10" id="KW-1278">Translocase</keyword>
<keyword evidence="10" id="KW-0963">Cytoplasm</keyword>
<dbReference type="InterPro" id="IPR036266">
    <property type="entry name" value="SecA_Wing/Scaffold_sf"/>
</dbReference>
<dbReference type="PROSITE" id="PS51192">
    <property type="entry name" value="HELICASE_ATP_BIND_1"/>
    <property type="match status" value="1"/>
</dbReference>
<dbReference type="GO" id="GO:0005886">
    <property type="term" value="C:plasma membrane"/>
    <property type="evidence" value="ECO:0007669"/>
    <property type="project" value="UniProtKB-SubCell"/>
</dbReference>
<dbReference type="InterPro" id="IPR000185">
    <property type="entry name" value="SecA"/>
</dbReference>
<evidence type="ECO:0000256" key="9">
    <source>
        <dbReference type="ARBA" id="ARBA00023136"/>
    </source>
</evidence>
<dbReference type="SUPFAM" id="SSF52540">
    <property type="entry name" value="P-loop containing nucleoside triphosphate hydrolases"/>
    <property type="match status" value="2"/>
</dbReference>
<protein>
    <recommendedName>
        <fullName evidence="10 11">Protein translocase subunit SecA</fullName>
        <ecNumber evidence="10">7.4.2.8</ecNumber>
    </recommendedName>
</protein>
<dbReference type="NCBIfam" id="TIGR00963">
    <property type="entry name" value="secA"/>
    <property type="match status" value="1"/>
</dbReference>
<dbReference type="InterPro" id="IPR044722">
    <property type="entry name" value="SecA_SF2_C"/>
</dbReference>
<evidence type="ECO:0000256" key="5">
    <source>
        <dbReference type="ARBA" id="ARBA00022840"/>
    </source>
</evidence>
<dbReference type="InterPro" id="IPR011115">
    <property type="entry name" value="SecA_DEAD"/>
</dbReference>
<evidence type="ECO:0000256" key="4">
    <source>
        <dbReference type="ARBA" id="ARBA00022741"/>
    </source>
</evidence>
<keyword evidence="6 10" id="KW-0653">Protein transport</keyword>
<gene>
    <name evidence="10 14" type="primary">secA</name>
</gene>
<evidence type="ECO:0000256" key="2">
    <source>
        <dbReference type="ARBA" id="ARBA00007650"/>
    </source>
</evidence>
<comment type="catalytic activity">
    <reaction evidence="10">
        <text>ATP + H2O + cellular proteinSide 1 = ADP + phosphate + cellular proteinSide 2.</text>
        <dbReference type="EC" id="7.4.2.8"/>
    </reaction>
</comment>
<comment type="subcellular location">
    <subcellularLocation>
        <location evidence="10">Cell membrane</location>
        <topology evidence="10">Peripheral membrane protein</topology>
        <orientation evidence="10">Cytoplasmic side</orientation>
    </subcellularLocation>
    <subcellularLocation>
        <location evidence="10">Cytoplasm</location>
    </subcellularLocation>
    <subcellularLocation>
        <location evidence="1">Membrane</location>
        <topology evidence="1">Peripheral membrane protein</topology>
    </subcellularLocation>
    <text evidence="10">Distribution is 50-50.</text>
</comment>
<feature type="binding site" evidence="10">
    <location>
        <position position="474"/>
    </location>
    <ligand>
        <name>ATP</name>
        <dbReference type="ChEBI" id="CHEBI:30616"/>
    </ligand>
</feature>
<dbReference type="PANTHER" id="PTHR30612:SF0">
    <property type="entry name" value="CHLOROPLAST PROTEIN-TRANSPORTING ATPASE"/>
    <property type="match status" value="1"/>
</dbReference>
<geneLocation type="plastid" evidence="14"/>
<dbReference type="GO" id="GO:0006605">
    <property type="term" value="P:protein targeting"/>
    <property type="evidence" value="ECO:0007669"/>
    <property type="project" value="UniProtKB-UniRule"/>
</dbReference>